<name>A0A9D7HS03_9PROT</name>
<evidence type="ECO:0000313" key="3">
    <source>
        <dbReference type="EMBL" id="MBK6974066.1"/>
    </source>
</evidence>
<protein>
    <submittedName>
        <fullName evidence="3">MBL fold metallo-hydrolase</fullName>
    </submittedName>
</protein>
<evidence type="ECO:0000313" key="4">
    <source>
        <dbReference type="Proteomes" id="UP000807785"/>
    </source>
</evidence>
<evidence type="ECO:0000259" key="2">
    <source>
        <dbReference type="SMART" id="SM00849"/>
    </source>
</evidence>
<dbReference type="PANTHER" id="PTHR42951:SF4">
    <property type="entry name" value="ACYL-COENZYME A THIOESTERASE MBLAC2"/>
    <property type="match status" value="1"/>
</dbReference>
<dbReference type="AlphaFoldDB" id="A0A9D7HS03"/>
<dbReference type="Proteomes" id="UP000807785">
    <property type="component" value="Unassembled WGS sequence"/>
</dbReference>
<comment type="caution">
    <text evidence="3">The sequence shown here is derived from an EMBL/GenBank/DDBJ whole genome shotgun (WGS) entry which is preliminary data.</text>
</comment>
<dbReference type="SMART" id="SM00849">
    <property type="entry name" value="Lactamase_B"/>
    <property type="match status" value="1"/>
</dbReference>
<dbReference type="PANTHER" id="PTHR42951">
    <property type="entry name" value="METALLO-BETA-LACTAMASE DOMAIN-CONTAINING"/>
    <property type="match status" value="1"/>
</dbReference>
<proteinExistence type="inferred from homology"/>
<dbReference type="InterPro" id="IPR001279">
    <property type="entry name" value="Metallo-B-lactamas"/>
</dbReference>
<feature type="domain" description="Metallo-beta-lactamase" evidence="2">
    <location>
        <begin position="25"/>
        <end position="206"/>
    </location>
</feature>
<dbReference type="InterPro" id="IPR050855">
    <property type="entry name" value="NDM-1-like"/>
</dbReference>
<dbReference type="InterPro" id="IPR036866">
    <property type="entry name" value="RibonucZ/Hydroxyglut_hydro"/>
</dbReference>
<dbReference type="Pfam" id="PF00753">
    <property type="entry name" value="Lactamase_B"/>
    <property type="match status" value="1"/>
</dbReference>
<reference evidence="3" key="1">
    <citation type="submission" date="2020-10" db="EMBL/GenBank/DDBJ databases">
        <title>Connecting structure to function with the recovery of over 1000 high-quality activated sludge metagenome-assembled genomes encoding full-length rRNA genes using long-read sequencing.</title>
        <authorList>
            <person name="Singleton C.M."/>
            <person name="Petriglieri F."/>
            <person name="Kristensen J.M."/>
            <person name="Kirkegaard R.H."/>
            <person name="Michaelsen T.Y."/>
            <person name="Andersen M.H."/>
            <person name="Karst S.M."/>
            <person name="Dueholm M.S."/>
            <person name="Nielsen P.H."/>
            <person name="Albertsen M."/>
        </authorList>
    </citation>
    <scope>NUCLEOTIDE SEQUENCE</scope>
    <source>
        <strain evidence="3">Bjer_18-Q3-R1-45_BAT3C.347</strain>
    </source>
</reference>
<dbReference type="Gene3D" id="3.60.15.10">
    <property type="entry name" value="Ribonuclease Z/Hydroxyacylglutathione hydrolase-like"/>
    <property type="match status" value="1"/>
</dbReference>
<dbReference type="GO" id="GO:0017001">
    <property type="term" value="P:antibiotic catabolic process"/>
    <property type="evidence" value="ECO:0007669"/>
    <property type="project" value="UniProtKB-ARBA"/>
</dbReference>
<gene>
    <name evidence="3" type="ORF">IPH26_14390</name>
</gene>
<sequence>MGPRAIFITDEICQVGGSGLSAPNDAAVYLVSLDGCAVLIDAGCGDADDMILANLEAAGSNPARIEALLLTHCHYDHAGGAVGLRRRLGCTVVAHALDAPFIESGDDVVSAADWYGASLAPCVVDRKLGGAREELTLGGRTISAIHIPGHSPGSVAYLVESQQRKVVFAQDVHGPLHPSLLSNATDYRHSLQRLLELDADILCEGHYGIFEGREAVAGFIRRFLD</sequence>
<accession>A0A9D7HS03</accession>
<dbReference type="EMBL" id="JADJEV010000004">
    <property type="protein sequence ID" value="MBK6974066.1"/>
    <property type="molecule type" value="Genomic_DNA"/>
</dbReference>
<evidence type="ECO:0000256" key="1">
    <source>
        <dbReference type="ARBA" id="ARBA00005250"/>
    </source>
</evidence>
<comment type="similarity">
    <text evidence="1">Belongs to the metallo-beta-lactamase superfamily. Class-B beta-lactamase family.</text>
</comment>
<dbReference type="SUPFAM" id="SSF56281">
    <property type="entry name" value="Metallo-hydrolase/oxidoreductase"/>
    <property type="match status" value="1"/>
</dbReference>
<organism evidence="3 4">
    <name type="scientific">Candidatus Methylophosphatis roskildensis</name>
    <dbReference type="NCBI Taxonomy" id="2899263"/>
    <lineage>
        <taxon>Bacteria</taxon>
        <taxon>Pseudomonadati</taxon>
        <taxon>Pseudomonadota</taxon>
        <taxon>Betaproteobacteria</taxon>
        <taxon>Nitrosomonadales</taxon>
        <taxon>Sterolibacteriaceae</taxon>
        <taxon>Candidatus Methylophosphatis</taxon>
    </lineage>
</organism>